<dbReference type="OrthoDB" id="1747509at2759"/>
<evidence type="ECO:0000313" key="1">
    <source>
        <dbReference type="EMBL" id="KAG0491914.1"/>
    </source>
</evidence>
<sequence>MKLINKNSSDNIVREIPKVISIEFLEQLALLGFCSAENMGKGKGGRLGSSLIGGSWQGGDAMEHVGSALTVGKRTRSCGLALP</sequence>
<gene>
    <name evidence="1" type="ORF">HPP92_005312</name>
</gene>
<organism evidence="1 2">
    <name type="scientific">Vanilla planifolia</name>
    <name type="common">Vanilla</name>
    <dbReference type="NCBI Taxonomy" id="51239"/>
    <lineage>
        <taxon>Eukaryota</taxon>
        <taxon>Viridiplantae</taxon>
        <taxon>Streptophyta</taxon>
        <taxon>Embryophyta</taxon>
        <taxon>Tracheophyta</taxon>
        <taxon>Spermatophyta</taxon>
        <taxon>Magnoliopsida</taxon>
        <taxon>Liliopsida</taxon>
        <taxon>Asparagales</taxon>
        <taxon>Orchidaceae</taxon>
        <taxon>Vanilloideae</taxon>
        <taxon>Vanilleae</taxon>
        <taxon>Vanilla</taxon>
    </lineage>
</organism>
<protein>
    <submittedName>
        <fullName evidence="1">Uncharacterized protein</fullName>
    </submittedName>
</protein>
<accession>A0A835RIF4</accession>
<name>A0A835RIF4_VANPL</name>
<keyword evidence="2" id="KW-1185">Reference proteome</keyword>
<proteinExistence type="predicted"/>
<dbReference type="EMBL" id="JADCNL010000002">
    <property type="protein sequence ID" value="KAG0491914.1"/>
    <property type="molecule type" value="Genomic_DNA"/>
</dbReference>
<dbReference type="AlphaFoldDB" id="A0A835RIF4"/>
<comment type="caution">
    <text evidence="1">The sequence shown here is derived from an EMBL/GenBank/DDBJ whole genome shotgun (WGS) entry which is preliminary data.</text>
</comment>
<reference evidence="1 2" key="1">
    <citation type="journal article" date="2020" name="Nat. Food">
        <title>A phased Vanilla planifolia genome enables genetic improvement of flavour and production.</title>
        <authorList>
            <person name="Hasing T."/>
            <person name="Tang H."/>
            <person name="Brym M."/>
            <person name="Khazi F."/>
            <person name="Huang T."/>
            <person name="Chambers A.H."/>
        </authorList>
    </citation>
    <scope>NUCLEOTIDE SEQUENCE [LARGE SCALE GENOMIC DNA]</scope>
    <source>
        <tissue evidence="1">Leaf</tissue>
    </source>
</reference>
<evidence type="ECO:0000313" key="2">
    <source>
        <dbReference type="Proteomes" id="UP000636800"/>
    </source>
</evidence>
<dbReference type="Proteomes" id="UP000636800">
    <property type="component" value="Chromosome 2"/>
</dbReference>